<dbReference type="InterPro" id="IPR011051">
    <property type="entry name" value="RmlC_Cupin_sf"/>
</dbReference>
<dbReference type="PANTHER" id="PTHR36440:SF1">
    <property type="entry name" value="PUTATIVE (AFU_ORTHOLOGUE AFUA_8G07350)-RELATED"/>
    <property type="match status" value="1"/>
</dbReference>
<dbReference type="Gene3D" id="2.60.120.10">
    <property type="entry name" value="Jelly Rolls"/>
    <property type="match status" value="1"/>
</dbReference>
<dbReference type="Proteomes" id="UP001385892">
    <property type="component" value="Unassembled WGS sequence"/>
</dbReference>
<evidence type="ECO:0000259" key="1">
    <source>
        <dbReference type="Pfam" id="PF07883"/>
    </source>
</evidence>
<dbReference type="PANTHER" id="PTHR36440">
    <property type="entry name" value="PUTATIVE (AFU_ORTHOLOGUE AFUA_8G07350)-RELATED"/>
    <property type="match status" value="1"/>
</dbReference>
<proteinExistence type="predicted"/>
<dbReference type="RefSeq" id="WP_340344555.1">
    <property type="nucleotide sequence ID" value="NZ_JBBKZT010000010.1"/>
</dbReference>
<dbReference type="EMBL" id="JBBKZT010000010">
    <property type="protein sequence ID" value="MEJ8849429.1"/>
    <property type="molecule type" value="Genomic_DNA"/>
</dbReference>
<keyword evidence="3" id="KW-1185">Reference proteome</keyword>
<dbReference type="SUPFAM" id="SSF51182">
    <property type="entry name" value="RmlC-like cupins"/>
    <property type="match status" value="1"/>
</dbReference>
<name>A0ABU8WPV2_9BURK</name>
<comment type="caution">
    <text evidence="2">The sequence shown here is derived from an EMBL/GenBank/DDBJ whole genome shotgun (WGS) entry which is preliminary data.</text>
</comment>
<feature type="domain" description="Cupin type-2" evidence="1">
    <location>
        <begin position="49"/>
        <end position="109"/>
    </location>
</feature>
<protein>
    <submittedName>
        <fullName evidence="2">Cupin domain-containing protein</fullName>
    </submittedName>
</protein>
<accession>A0ABU8WPV2</accession>
<dbReference type="Pfam" id="PF07883">
    <property type="entry name" value="Cupin_2"/>
    <property type="match status" value="1"/>
</dbReference>
<gene>
    <name evidence="2" type="ORF">WKW82_22440</name>
</gene>
<organism evidence="2 3">
    <name type="scientific">Variovorax rhizosphaerae</name>
    <dbReference type="NCBI Taxonomy" id="1836200"/>
    <lineage>
        <taxon>Bacteria</taxon>
        <taxon>Pseudomonadati</taxon>
        <taxon>Pseudomonadota</taxon>
        <taxon>Betaproteobacteria</taxon>
        <taxon>Burkholderiales</taxon>
        <taxon>Comamonadaceae</taxon>
        <taxon>Variovorax</taxon>
    </lineage>
</organism>
<evidence type="ECO:0000313" key="2">
    <source>
        <dbReference type="EMBL" id="MEJ8849429.1"/>
    </source>
</evidence>
<sequence>MSLPTASPRKPVVLAPGEGRAYPMGRISAVFKADEAETDSRYSVSEWWLEPTTQGPGAHSHDEDDLFYVIEGVMSLRVGEEWFECPKGAFVLVPGGTTHDFENRGSVRAGVLNFSAPGPFEPMMPGIAEWFTNNPPKDTGT</sequence>
<dbReference type="InterPro" id="IPR053146">
    <property type="entry name" value="QDO-like"/>
</dbReference>
<evidence type="ECO:0000313" key="3">
    <source>
        <dbReference type="Proteomes" id="UP001385892"/>
    </source>
</evidence>
<dbReference type="InterPro" id="IPR013096">
    <property type="entry name" value="Cupin_2"/>
</dbReference>
<dbReference type="InterPro" id="IPR014710">
    <property type="entry name" value="RmlC-like_jellyroll"/>
</dbReference>
<reference evidence="2 3" key="1">
    <citation type="submission" date="2024-03" db="EMBL/GenBank/DDBJ databases">
        <title>Novel species of the genus Variovorax.</title>
        <authorList>
            <person name="Liu Q."/>
            <person name="Xin Y.-H."/>
        </authorList>
    </citation>
    <scope>NUCLEOTIDE SEQUENCE [LARGE SCALE GENOMIC DNA]</scope>
    <source>
        <strain evidence="2 3">KACC 18900</strain>
    </source>
</reference>